<evidence type="ECO:0000313" key="1">
    <source>
        <dbReference type="Proteomes" id="UP000790787"/>
    </source>
</evidence>
<evidence type="ECO:0000313" key="2">
    <source>
        <dbReference type="RefSeq" id="XP_075091850.1"/>
    </source>
</evidence>
<gene>
    <name evidence="2" type="primary">LOC142172000</name>
</gene>
<keyword evidence="1" id="KW-1185">Reference proteome</keyword>
<reference evidence="2" key="2">
    <citation type="submission" date="2025-08" db="UniProtKB">
        <authorList>
            <consortium name="RefSeq"/>
        </authorList>
    </citation>
    <scope>IDENTIFICATION</scope>
    <source>
        <tissue evidence="2">Leaf</tissue>
    </source>
</reference>
<sequence length="120" mass="13422">MCYREFDFFGKVTSISGALYPLHKEDQRAGIQRELEKIEMQGDDLYLPTAPNKIVKGIQIDSGIPLQSAAKVSIMITFNVADRDGDQNDIKPEACIFKVGNDCREDVLAVQVISLLKDIF</sequence>
<accession>A0AC58T3Q8</accession>
<protein>
    <submittedName>
        <fullName evidence="2">Phosphatidylinositol 4-kinase alpha 2-like</fullName>
    </submittedName>
</protein>
<dbReference type="Proteomes" id="UP000790787">
    <property type="component" value="Chromosome 17"/>
</dbReference>
<organism evidence="1 2">
    <name type="scientific">Nicotiana tabacum</name>
    <name type="common">Common tobacco</name>
    <dbReference type="NCBI Taxonomy" id="4097"/>
    <lineage>
        <taxon>Eukaryota</taxon>
        <taxon>Viridiplantae</taxon>
        <taxon>Streptophyta</taxon>
        <taxon>Embryophyta</taxon>
        <taxon>Tracheophyta</taxon>
        <taxon>Spermatophyta</taxon>
        <taxon>Magnoliopsida</taxon>
        <taxon>eudicotyledons</taxon>
        <taxon>Gunneridae</taxon>
        <taxon>Pentapetalae</taxon>
        <taxon>asterids</taxon>
        <taxon>lamiids</taxon>
        <taxon>Solanales</taxon>
        <taxon>Solanaceae</taxon>
        <taxon>Nicotianoideae</taxon>
        <taxon>Nicotianeae</taxon>
        <taxon>Nicotiana</taxon>
    </lineage>
</organism>
<name>A0AC58T3Q8_TOBAC</name>
<proteinExistence type="predicted"/>
<dbReference type="RefSeq" id="XP_075091850.1">
    <property type="nucleotide sequence ID" value="XM_075235749.1"/>
</dbReference>
<reference evidence="1" key="1">
    <citation type="journal article" date="2014" name="Nat. Commun.">
        <title>The tobacco genome sequence and its comparison with those of tomato and potato.</title>
        <authorList>
            <person name="Sierro N."/>
            <person name="Battey J.N."/>
            <person name="Ouadi S."/>
            <person name="Bakaher N."/>
            <person name="Bovet L."/>
            <person name="Willig A."/>
            <person name="Goepfert S."/>
            <person name="Peitsch M.C."/>
            <person name="Ivanov N.V."/>
        </authorList>
    </citation>
    <scope>NUCLEOTIDE SEQUENCE [LARGE SCALE GENOMIC DNA]</scope>
</reference>